<keyword evidence="1" id="KW-0472">Membrane</keyword>
<dbReference type="InterPro" id="IPR008258">
    <property type="entry name" value="Transglycosylase_SLT_dom_1"/>
</dbReference>
<keyword evidence="1" id="KW-1133">Transmembrane helix</keyword>
<evidence type="ECO:0000256" key="1">
    <source>
        <dbReference type="SAM" id="Phobius"/>
    </source>
</evidence>
<reference evidence="4" key="1">
    <citation type="submission" date="2022-10" db="EMBL/GenBank/DDBJ databases">
        <title>The WGS of Solirubrobacter phytolaccae KCTC 29190.</title>
        <authorList>
            <person name="Jiang Z."/>
        </authorList>
    </citation>
    <scope>NUCLEOTIDE SEQUENCE</scope>
    <source>
        <strain evidence="4">KCTC 29190</strain>
    </source>
</reference>
<feature type="domain" description="Transglycosylase SLT" evidence="2">
    <location>
        <begin position="316"/>
        <end position="407"/>
    </location>
</feature>
<gene>
    <name evidence="4" type="ORF">OJ997_30600</name>
</gene>
<name>A0A9X3NNJ9_9ACTN</name>
<dbReference type="GO" id="GO:0006508">
    <property type="term" value="P:proteolysis"/>
    <property type="evidence" value="ECO:0007669"/>
    <property type="project" value="InterPro"/>
</dbReference>
<protein>
    <submittedName>
        <fullName evidence="4">Transglycosylase SLT domain-containing protein</fullName>
    </submittedName>
</protein>
<evidence type="ECO:0000313" key="4">
    <source>
        <dbReference type="EMBL" id="MDA0184692.1"/>
    </source>
</evidence>
<organism evidence="4 5">
    <name type="scientific">Solirubrobacter phytolaccae</name>
    <dbReference type="NCBI Taxonomy" id="1404360"/>
    <lineage>
        <taxon>Bacteria</taxon>
        <taxon>Bacillati</taxon>
        <taxon>Actinomycetota</taxon>
        <taxon>Thermoleophilia</taxon>
        <taxon>Solirubrobacterales</taxon>
        <taxon>Solirubrobacteraceae</taxon>
        <taxon>Solirubrobacter</taxon>
    </lineage>
</organism>
<dbReference type="AlphaFoldDB" id="A0A9X3NNJ9"/>
<dbReference type="PANTHER" id="PTHR37423:SF2">
    <property type="entry name" value="MEMBRANE-BOUND LYTIC MUREIN TRANSGLYCOSYLASE C"/>
    <property type="match status" value="1"/>
</dbReference>
<dbReference type="Gene3D" id="1.10.530.10">
    <property type="match status" value="1"/>
</dbReference>
<dbReference type="PANTHER" id="PTHR37423">
    <property type="entry name" value="SOLUBLE LYTIC MUREIN TRANSGLYCOSYLASE-RELATED"/>
    <property type="match status" value="1"/>
</dbReference>
<accession>A0A9X3NNJ9</accession>
<proteinExistence type="predicted"/>
<feature type="domain" description="D-alanyl-D-alanine carboxypeptidase-like core" evidence="3">
    <location>
        <begin position="186"/>
        <end position="280"/>
    </location>
</feature>
<dbReference type="Pfam" id="PF02557">
    <property type="entry name" value="VanY"/>
    <property type="match status" value="1"/>
</dbReference>
<dbReference type="Gene3D" id="3.30.1380.10">
    <property type="match status" value="1"/>
</dbReference>
<dbReference type="SUPFAM" id="SSF55166">
    <property type="entry name" value="Hedgehog/DD-peptidase"/>
    <property type="match status" value="1"/>
</dbReference>
<feature type="transmembrane region" description="Helical" evidence="1">
    <location>
        <begin position="24"/>
        <end position="46"/>
    </location>
</feature>
<evidence type="ECO:0000259" key="2">
    <source>
        <dbReference type="Pfam" id="PF01464"/>
    </source>
</evidence>
<dbReference type="Proteomes" id="UP001147653">
    <property type="component" value="Unassembled WGS sequence"/>
</dbReference>
<dbReference type="InterPro" id="IPR009045">
    <property type="entry name" value="Zn_M74/Hedgehog-like"/>
</dbReference>
<dbReference type="InterPro" id="IPR003709">
    <property type="entry name" value="VanY-like_core_dom"/>
</dbReference>
<evidence type="ECO:0000313" key="5">
    <source>
        <dbReference type="Proteomes" id="UP001147653"/>
    </source>
</evidence>
<keyword evidence="5" id="KW-1185">Reference proteome</keyword>
<dbReference type="SUPFAM" id="SSF53955">
    <property type="entry name" value="Lysozyme-like"/>
    <property type="match status" value="1"/>
</dbReference>
<dbReference type="CDD" id="cd00254">
    <property type="entry name" value="LT-like"/>
    <property type="match status" value="1"/>
</dbReference>
<comment type="caution">
    <text evidence="4">The sequence shown here is derived from an EMBL/GenBank/DDBJ whole genome shotgun (WGS) entry which is preliminary data.</text>
</comment>
<dbReference type="EMBL" id="JAPDDP010000083">
    <property type="protein sequence ID" value="MDA0184692.1"/>
    <property type="molecule type" value="Genomic_DNA"/>
</dbReference>
<dbReference type="RefSeq" id="WP_270029146.1">
    <property type="nucleotide sequence ID" value="NZ_JAPDDP010000083.1"/>
</dbReference>
<dbReference type="GO" id="GO:0008233">
    <property type="term" value="F:peptidase activity"/>
    <property type="evidence" value="ECO:0007669"/>
    <property type="project" value="InterPro"/>
</dbReference>
<dbReference type="Pfam" id="PF01464">
    <property type="entry name" value="SLT"/>
    <property type="match status" value="1"/>
</dbReference>
<sequence length="449" mass="46481">MSGPAARARRSGGIRRASSERGQASVLLVGGLAGVLIAVVIAGAVAKAVGREAAAQRAADLAAVAGAKAMHAHYDRLFEPAVIDDASNPRHLEKEAYLAIGRAVALQVAAKNGAAAIVSFPDAGTIAPVRVRVAVTDVVEVGRGKAKQEATIRATAEAQLGASPQLGFASGGGYDGPLAYRQGKPMRPDVAQAFDRLEAAAKQDGVALTINSGFRSDAEQAVLFARNPDPRMVAPPGKSLHRNGTELDIGPPAAYAWLASNATRFHFVQRYSWEPWHYGYTLNAGSASSTGNDGKAGVGRGAVPGFVPPRFAPILREAAQRWNVSATLLAAQLYAESNFNPFAVSKAGAQGIAQFMPGTARAYGLEDPFDATEAINAQAHMMRDLLRQFGSVPLALAAYNAGPGRVAACGCVPPFPETQGYVARILGLMSGAGQPLAPGGSALTVRLVS</sequence>
<dbReference type="InterPro" id="IPR023346">
    <property type="entry name" value="Lysozyme-like_dom_sf"/>
</dbReference>
<evidence type="ECO:0000259" key="3">
    <source>
        <dbReference type="Pfam" id="PF02557"/>
    </source>
</evidence>
<keyword evidence="1" id="KW-0812">Transmembrane</keyword>